<dbReference type="InterPro" id="IPR002767">
    <property type="entry name" value="Thiamine_BP"/>
</dbReference>
<feature type="domain" description="Dehydrogenase E1 component" evidence="7">
    <location>
        <begin position="78"/>
        <end position="371"/>
    </location>
</feature>
<keyword evidence="3 5" id="KW-0786">Thiamine pyrophosphate</keyword>
<comment type="catalytic activity">
    <reaction evidence="5">
        <text>N(6)-[(R)-lipoyl]-L-lysyl-[protein] + pyruvate + H(+) = N(6)-[(R)-S(8)-acetyldihydrolipoyl]-L-lysyl-[protein] + CO2</text>
        <dbReference type="Rhea" id="RHEA:19189"/>
        <dbReference type="Rhea" id="RHEA-COMP:10474"/>
        <dbReference type="Rhea" id="RHEA-COMP:10478"/>
        <dbReference type="ChEBI" id="CHEBI:15361"/>
        <dbReference type="ChEBI" id="CHEBI:15378"/>
        <dbReference type="ChEBI" id="CHEBI:16526"/>
        <dbReference type="ChEBI" id="CHEBI:83099"/>
        <dbReference type="ChEBI" id="CHEBI:83111"/>
        <dbReference type="EC" id="1.2.4.1"/>
    </reaction>
</comment>
<comment type="caution">
    <text evidence="9">The sequence shown here is derived from an EMBL/GenBank/DDBJ whole genome shotgun (WGS) entry which is preliminary data.</text>
</comment>
<dbReference type="Gene3D" id="3.40.50.970">
    <property type="match status" value="1"/>
</dbReference>
<dbReference type="CDD" id="cd02440">
    <property type="entry name" value="AdoMet_MTases"/>
    <property type="match status" value="1"/>
</dbReference>
<dbReference type="GeneID" id="38128407"/>
<evidence type="ECO:0000256" key="4">
    <source>
        <dbReference type="ARBA" id="ARBA00023317"/>
    </source>
</evidence>
<dbReference type="Gene3D" id="3.40.50.150">
    <property type="entry name" value="Vaccinia Virus protein VP39"/>
    <property type="match status" value="1"/>
</dbReference>
<dbReference type="EC" id="1.2.4.1" evidence="5"/>
<dbReference type="NCBIfam" id="TIGR03182">
    <property type="entry name" value="PDH_E1_alph_y"/>
    <property type="match status" value="1"/>
</dbReference>
<gene>
    <name evidence="9" type="ORF">CDV56_106433</name>
</gene>
<organism evidence="9 10">
    <name type="scientific">Aspergillus thermomutatus</name>
    <name type="common">Neosartorya pseudofischeri</name>
    <dbReference type="NCBI Taxonomy" id="41047"/>
    <lineage>
        <taxon>Eukaryota</taxon>
        <taxon>Fungi</taxon>
        <taxon>Dikarya</taxon>
        <taxon>Ascomycota</taxon>
        <taxon>Pezizomycotina</taxon>
        <taxon>Eurotiomycetes</taxon>
        <taxon>Eurotiomycetidae</taxon>
        <taxon>Eurotiales</taxon>
        <taxon>Aspergillaceae</taxon>
        <taxon>Aspergillus</taxon>
        <taxon>Aspergillus subgen. Fumigati</taxon>
    </lineage>
</organism>
<keyword evidence="10" id="KW-1185">Reference proteome</keyword>
<comment type="cofactor">
    <cofactor evidence="1 5">
        <name>thiamine diphosphate</name>
        <dbReference type="ChEBI" id="CHEBI:58937"/>
    </cofactor>
</comment>
<dbReference type="SUPFAM" id="SSF89957">
    <property type="entry name" value="MTH1187/YkoF-like"/>
    <property type="match status" value="1"/>
</dbReference>
<dbReference type="GO" id="GO:0006086">
    <property type="term" value="P:pyruvate decarboxylation to acetyl-CoA"/>
    <property type="evidence" value="ECO:0007669"/>
    <property type="project" value="InterPro"/>
</dbReference>
<keyword evidence="2 5" id="KW-0560">Oxidoreductase</keyword>
<dbReference type="NCBIfam" id="TIGR00106">
    <property type="entry name" value="MTH1187 family thiamine-binding protein"/>
    <property type="match status" value="1"/>
</dbReference>
<comment type="function">
    <text evidence="5">The pyruvate dehydrogenase complex catalyzes the overall conversion of pyruvate to acetyl-CoA and CO(2).</text>
</comment>
<evidence type="ECO:0000313" key="9">
    <source>
        <dbReference type="EMBL" id="RHZ58524.1"/>
    </source>
</evidence>
<feature type="compositionally biased region" description="Basic and acidic residues" evidence="6">
    <location>
        <begin position="890"/>
        <end position="903"/>
    </location>
</feature>
<dbReference type="Pfam" id="PF01910">
    <property type="entry name" value="Thiamine_BP"/>
    <property type="match status" value="1"/>
</dbReference>
<evidence type="ECO:0000313" key="10">
    <source>
        <dbReference type="Proteomes" id="UP000215305"/>
    </source>
</evidence>
<dbReference type="RefSeq" id="XP_026615476.1">
    <property type="nucleotide sequence ID" value="XM_026760052.1"/>
</dbReference>
<evidence type="ECO:0000256" key="3">
    <source>
        <dbReference type="ARBA" id="ARBA00023052"/>
    </source>
</evidence>
<dbReference type="Pfam" id="PF13489">
    <property type="entry name" value="Methyltransf_23"/>
    <property type="match status" value="1"/>
</dbReference>
<dbReference type="InterPro" id="IPR029063">
    <property type="entry name" value="SAM-dependent_MTases_sf"/>
</dbReference>
<dbReference type="InterPro" id="IPR050642">
    <property type="entry name" value="PDH_E1_Alpha_Subunit"/>
</dbReference>
<dbReference type="InterPro" id="IPR029061">
    <property type="entry name" value="THDP-binding"/>
</dbReference>
<dbReference type="VEuPathDB" id="FungiDB:CDV56_106433"/>
<dbReference type="PANTHER" id="PTHR11516">
    <property type="entry name" value="PYRUVATE DEHYDROGENASE E1 COMPONENT, ALPHA SUBUNIT BACTERIAL AND ORGANELLAR"/>
    <property type="match status" value="1"/>
</dbReference>
<evidence type="ECO:0000259" key="8">
    <source>
        <dbReference type="Pfam" id="PF01910"/>
    </source>
</evidence>
<dbReference type="EMBL" id="NKHU02000067">
    <property type="protein sequence ID" value="RHZ58524.1"/>
    <property type="molecule type" value="Genomic_DNA"/>
</dbReference>
<dbReference type="CDD" id="cd02000">
    <property type="entry name" value="TPP_E1_PDC_ADC_BCADC"/>
    <property type="match status" value="1"/>
</dbReference>
<feature type="domain" description="Thiamine-binding protein" evidence="8">
    <location>
        <begin position="402"/>
        <end position="485"/>
    </location>
</feature>
<reference evidence="9" key="1">
    <citation type="submission" date="2018-08" db="EMBL/GenBank/DDBJ databases">
        <title>Draft genome sequence of azole-resistant Aspergillus thermomutatus (Neosartorya pseudofischeri) strain HMR AF 39, isolated from a human nasal aspirate.</title>
        <authorList>
            <person name="Parent-Michaud M."/>
            <person name="Dufresne P.J."/>
            <person name="Fournier E."/>
            <person name="Martineau C."/>
            <person name="Moreira S."/>
            <person name="Perkins V."/>
            <person name="De Repentigny L."/>
            <person name="Dufresne S.F."/>
        </authorList>
    </citation>
    <scope>NUCLEOTIDE SEQUENCE [LARGE SCALE GENOMIC DNA]</scope>
    <source>
        <strain evidence="9">HMR AF 39</strain>
    </source>
</reference>
<dbReference type="Proteomes" id="UP000215305">
    <property type="component" value="Unassembled WGS sequence"/>
</dbReference>
<protein>
    <recommendedName>
        <fullName evidence="5">Pyruvate dehydrogenase E1 component subunit alpha</fullName>
        <ecNumber evidence="5">1.2.4.1</ecNumber>
    </recommendedName>
</protein>
<dbReference type="SUPFAM" id="SSF52518">
    <property type="entry name" value="Thiamin diphosphate-binding fold (THDP-binding)"/>
    <property type="match status" value="1"/>
</dbReference>
<dbReference type="Gene3D" id="3.30.70.930">
    <property type="match status" value="1"/>
</dbReference>
<dbReference type="SUPFAM" id="SSF53335">
    <property type="entry name" value="S-adenosyl-L-methionine-dependent methyltransferases"/>
    <property type="match status" value="1"/>
</dbReference>
<keyword evidence="4 5" id="KW-0670">Pyruvate</keyword>
<dbReference type="InterPro" id="IPR001017">
    <property type="entry name" value="DH_E1"/>
</dbReference>
<dbReference type="GO" id="GO:0004739">
    <property type="term" value="F:pyruvate dehydrogenase (acetyl-transferring) activity"/>
    <property type="evidence" value="ECO:0007669"/>
    <property type="project" value="UniProtKB-UniRule"/>
</dbReference>
<name>A0A397HA23_ASPTH</name>
<dbReference type="OrthoDB" id="2013972at2759"/>
<proteinExistence type="predicted"/>
<evidence type="ECO:0000256" key="6">
    <source>
        <dbReference type="SAM" id="MobiDB-lite"/>
    </source>
</evidence>
<dbReference type="STRING" id="41047.A0A397HA23"/>
<dbReference type="InterPro" id="IPR029756">
    <property type="entry name" value="MTH1187/YkoF-like"/>
</dbReference>
<sequence length="1554" mass="176989">MLSRNLRLKESLPWVSSTLFCVKRRFLAQVVNVPNIPTEDDKPFDVPISEDSFETYHFDHPPYTVGTTKRQLKDLYRDMLMIRRMELAADKLYKEKKIRGFCHLSTGQEAVAVGIENGISKEDKLITAYRSHGFTFTRGASIKSIIGELLGRQDGISHGKGGSMHMFCESFFGGNGIVGAHVPVGAGIAFAQQYNDSDNVTIDVYGDGAANQGQVHEAFNMAKLWNLPVLFGCENNQYGMGTSAERASAMTDYYKRGLYIPGLRVNGMDVLAVMAAVKHGKEFIRAGNGPLVYEFVTYRYAGHSMSDPGVAYRTREELKAERAKDPVSTFRGKLIDWGVLTEDEAKTIDKNVREKVNHEVAEAEKMPEPEPRLDVLFQDIYVRGSEPGQRRGPLATPARCTADFSLIPIGTQNASFSQQIADIQRLLTQASQQTGLKYQLNPTGTTVEGPWDQVVQVIGFAHTLIHQEGVPRIQTDIRITTSDTQSLTASVTDYPTENGRRYHKYHEGSYVYPNDEQELDRLDMQHHMIKLVNDGRLFFAPIHSPKRILDIGTGSGIWPIEMASIFPEAEITGTDLSPVQPTEVPDNVHFLVDDATEEDWLWDADHFDLIHTAHMIGSFPSFKDVLRKGFKHLKPGGYMECHEFDPKLKCDDGTMPPENPDGFCEYALHDWVDLNVRSSQVADPPRQFRIAHRIARWMKEVGFVDVQERISKVPTNPWSDDPHLRTIGTWNETNWLEALSGWSYKPLLALGWSKPEIEVFLVNVRRSIQNRDVHSYMDFYVVTGGHSSIALECPRCLMSLGRHAYRHAIQPSSTHLIDYVWISEELLASTFRRFATSQRRYESRVPGPLEARRRLAKRRNTALAGIAGSGPLEDIACLFGRNGREHMKWTDRQERDVHPEAHEGSPLYPLSPPEPPLPFYSENIDPSEFNTLSGLPGFPDAAHRVSRGQALEEFLKSRPSVTAIGIFMRQLNFDLQREPAYSRLILKHLLPRSVYNEVAMKKVVEFLDDPYLNTRGAGNYLCALKHILSTAAIFGKQRVFDAVIRSLELGLLHPNELQDIIKTISNVKLKRSHEFTARNSRFLIRFHREMWDAIGRCDIYRHKDLGKDLVDTWLSILCERKTYDDVILAKDMILATQDPTSSDSQWVPMLIARWLKISAESRHSTNRHYLKELLGYFHPTATSKFIIRTTEYLVSTKTDCLLEWQRRLSELDKLTSVVSSQTWVDVRAQHTTESLGSTQETKSTLSFRHQIILRIWTLRSLSKYLPQGPLWRRDPRVTDSHITHLFTIYESTLYKGGYEDLLSSLMKEIHALGIPSNGLLMSVVELKAAKRMTRTQRRTLEKLETTKVSFAEMFSDIHAYNATNTHFFSTYEKMARQIDITDPSFVKHAIETARDGNIQRIWTLIRLFRCHTPLKIAISSFWPPVPDPSEKALVRYNPEPRTALCPDPHLAVEMIHLFAVSLACSRNISPRRAFTLVHWLYDFLMSHNAHVKPSLVRAMYHAGVLRFRRAGLNVAPTQYAYILDRVKEIETPEMVQALMEPPRVGESRKRSDSV</sequence>
<dbReference type="PANTHER" id="PTHR11516:SF60">
    <property type="entry name" value="PYRUVATE DEHYDROGENASE E1 COMPONENT SUBUNIT ALPHA"/>
    <property type="match status" value="1"/>
</dbReference>
<evidence type="ECO:0000259" key="7">
    <source>
        <dbReference type="Pfam" id="PF00676"/>
    </source>
</evidence>
<dbReference type="FunFam" id="3.40.50.970:FF:000013">
    <property type="entry name" value="Pyruvate dehydrogenase E1 component subunit alpha"/>
    <property type="match status" value="1"/>
</dbReference>
<evidence type="ECO:0000256" key="2">
    <source>
        <dbReference type="ARBA" id="ARBA00023002"/>
    </source>
</evidence>
<dbReference type="InterPro" id="IPR017597">
    <property type="entry name" value="Pyrv_DH_E1_asu_subgrp-y"/>
</dbReference>
<accession>A0A397HA23</accession>
<dbReference type="Pfam" id="PF00676">
    <property type="entry name" value="E1_dh"/>
    <property type="match status" value="1"/>
</dbReference>
<feature type="region of interest" description="Disordered" evidence="6">
    <location>
        <begin position="890"/>
        <end position="912"/>
    </location>
</feature>
<evidence type="ECO:0000256" key="1">
    <source>
        <dbReference type="ARBA" id="ARBA00001964"/>
    </source>
</evidence>
<evidence type="ECO:0000256" key="5">
    <source>
        <dbReference type="RuleBase" id="RU361139"/>
    </source>
</evidence>